<name>A0AB74UV21_9GAMM</name>
<proteinExistence type="predicted"/>
<gene>
    <name evidence="2" type="ORF">ACFYG5_03310</name>
</gene>
<organism evidence="2">
    <name type="scientific">Rhodanobacter sp. FW102-FHT14D07</name>
    <dbReference type="NCBI Taxonomy" id="3351462"/>
    <lineage>
        <taxon>Bacteria</taxon>
        <taxon>Pseudomonadati</taxon>
        <taxon>Pseudomonadota</taxon>
        <taxon>Gammaproteobacteria</taxon>
        <taxon>Lysobacterales</taxon>
        <taxon>Rhodanobacteraceae</taxon>
        <taxon>Rhodanobacter</taxon>
    </lineage>
</organism>
<dbReference type="AlphaFoldDB" id="A0AB74UV21"/>
<feature type="region of interest" description="Disordered" evidence="1">
    <location>
        <begin position="884"/>
        <end position="920"/>
    </location>
</feature>
<dbReference type="RefSeq" id="WP_395119629.1">
    <property type="nucleotide sequence ID" value="NZ_CP170721.1"/>
</dbReference>
<accession>A0AB74UV21</accession>
<protein>
    <submittedName>
        <fullName evidence="2">Uncharacterized protein</fullName>
    </submittedName>
</protein>
<reference evidence="2" key="1">
    <citation type="submission" date="2024-10" db="EMBL/GenBank/DDBJ databases">
        <authorList>
            <person name="Lesea H.P."/>
            <person name="Kuehl J.V."/>
            <person name="Chandonia J.-M."/>
        </authorList>
    </citation>
    <scope>NUCLEOTIDE SEQUENCE</scope>
    <source>
        <strain evidence="2">FW102-FHT14D07</strain>
    </source>
</reference>
<evidence type="ECO:0000313" key="2">
    <source>
        <dbReference type="EMBL" id="XIA19187.1"/>
    </source>
</evidence>
<dbReference type="EMBL" id="CP170721">
    <property type="protein sequence ID" value="XIA19187.1"/>
    <property type="molecule type" value="Genomic_DNA"/>
</dbReference>
<sequence length="920" mass="96204">MAVIVPRVSEGSVAPQSFGMPGGGSPRVTAEGLNGGVSEALSGAADRFFAIQQREQEKADAAQANAARVALAQQEVDLFDPNNPQGVHSFQGADALKAPGAALKQFDDFATQYRANLTNPRQVAQFDQLYADHRLQVQDKTNRYALGENDRYQQGAFEGAVGSALSAATSKAAAGDMDGANLALNDGIATIKQYGQAHGEAADLTSFKIEKFTKSVQAGFESANKANVEAYIVQNPEAALQDFSARLGLGRYSAAGQSYAGDPNAPRGIRNNNPGNLQQSDVQWEGKTASADPRYESFTTPEAGIRALALNAQHLQANGAQSVAALIGQWAPASENGEAKTQAYIDAVSQAMGVSPTANVNLQDPATLTAFTNAVIAHENGANPYKPEQVQAGVSAALGTAKLPESHPAVTANGSGLIVPGTGEGAAPIGQLGKSGNPTIDALDTGSVVDLYNRARAEVNRGQVSMRGSIEQRERDDTAAFRAGQGVAQPLTLADYTRAYGDREGMQRFGAYQADQQLGHDLQTVATLDPQQMHDLLAARAPAPGENFAVKQQDFTALQSAMQQTLKARQADPVAWARQAGVGDFQPLDLDGPDKLAGSIAARIGPSRALRDSLGTPYKLLSTDEAKALGASFNAFDAGNKAKALGALAQQLPAAEYAQVINAIKDKSPTVAIAGRIMGNGRAAEVGTVGSLWWKSPVSMDAADIAQTMLRGDALLNPTAADKESAGAAKFAMPSDSATSGLRAQWADVVGDAYRGHGEDEAQAYQAFRAMYAGLASQAGKNDGILDPQLADKAARAVIGNVGDWNGKAVIPPYGMDFNAFKDAADKQWQAVRTNTPGFAEQDLDGYDLDRLGEGTYAVSDGNAPVRDNKGQPVILRIAPPAAAPKVEPFKPNGTLRVGGEPEQGGPITAPTPDQLASMR</sequence>
<evidence type="ECO:0000256" key="1">
    <source>
        <dbReference type="SAM" id="MobiDB-lite"/>
    </source>
</evidence>